<dbReference type="PANTHER" id="PTHR31616">
    <property type="entry name" value="TREHALASE"/>
    <property type="match status" value="1"/>
</dbReference>
<evidence type="ECO:0000313" key="3">
    <source>
        <dbReference type="Proteomes" id="UP001595912"/>
    </source>
</evidence>
<reference evidence="3" key="1">
    <citation type="journal article" date="2019" name="Int. J. Syst. Evol. Microbiol.">
        <title>The Global Catalogue of Microorganisms (GCM) 10K type strain sequencing project: providing services to taxonomists for standard genome sequencing and annotation.</title>
        <authorList>
            <consortium name="The Broad Institute Genomics Platform"/>
            <consortium name="The Broad Institute Genome Sequencing Center for Infectious Disease"/>
            <person name="Wu L."/>
            <person name="Ma J."/>
        </authorList>
    </citation>
    <scope>NUCLEOTIDE SEQUENCE [LARGE SCALE GENOMIC DNA]</scope>
    <source>
        <strain evidence="3">CGMCC 4.7152</strain>
    </source>
</reference>
<sequence length="644" mass="73383">MSGERTKPAAQDFWVLSTGSRRSAGTYRSQVWQVTERHCPLRYRRTSTAGGFTPPRRRRVSDRARRFAEGSALEQRTTALHVATADQLCNDNREPARPHVPCHNRQLYLPGTAILITRFMSPEGVGELLDFMPITGNKATDQHRILRILRIVRGHGRFVFECEPRFDYGRVDHETALLEDGQAFRSASEGLNLNPMSRNGSYTKQRTERGFRLVHEASAGDSGGVVLETSPGGPPHIVPIEEMWHMYELTRNFWCSWIGRSKYQGRWQEMVERSAIALKLMTYAPTGALIAAPTAGLPEHVGGERNWDYRYTWIRDASLSVQALLGLDYTEEAEAFLVWLTDRLADAGRKHEPVHVLYRVDGGADLPEHSLPHLDGYQDSRPVRIGNHAAEQLQLDIYGEVLDAVYRAGKCGLQPWWDAWHYLAADVDWLCDNWDRPDDGIWETRGGRQDHTYSRVMSWVAFDRAMRLSRSFGLPGDMPRWMAQRNKVYQQMMERGWDPEQKAFVQRYNSPVLDAAMLYMPLVGFVSPRDPRWRSTLDAIDRHLVSDSLVYRYDPEASPDGLPGAEGTFSMCTFWYVEALASSGRLSEARLTFEKMLTYSNPLGLYSEEIGPTGEQLGNFPQAFSHLALINAAMRLDQLIRARR</sequence>
<dbReference type="Pfam" id="PF00723">
    <property type="entry name" value="Glyco_hydro_15"/>
    <property type="match status" value="1"/>
</dbReference>
<dbReference type="EMBL" id="JBHSIU010000041">
    <property type="protein sequence ID" value="MFC5002002.1"/>
    <property type="molecule type" value="Genomic_DNA"/>
</dbReference>
<accession>A0ABV9W0X4</accession>
<dbReference type="InterPro" id="IPR008928">
    <property type="entry name" value="6-hairpin_glycosidase_sf"/>
</dbReference>
<dbReference type="GO" id="GO:0016787">
    <property type="term" value="F:hydrolase activity"/>
    <property type="evidence" value="ECO:0007669"/>
    <property type="project" value="UniProtKB-KW"/>
</dbReference>
<keyword evidence="3" id="KW-1185">Reference proteome</keyword>
<protein>
    <submittedName>
        <fullName evidence="2">Glycoside hydrolase family 15 protein</fullName>
    </submittedName>
</protein>
<organism evidence="2 3">
    <name type="scientific">Dactylosporangium cerinum</name>
    <dbReference type="NCBI Taxonomy" id="1434730"/>
    <lineage>
        <taxon>Bacteria</taxon>
        <taxon>Bacillati</taxon>
        <taxon>Actinomycetota</taxon>
        <taxon>Actinomycetes</taxon>
        <taxon>Micromonosporales</taxon>
        <taxon>Micromonosporaceae</taxon>
        <taxon>Dactylosporangium</taxon>
    </lineage>
</organism>
<gene>
    <name evidence="2" type="ORF">ACFPIJ_29740</name>
</gene>
<comment type="caution">
    <text evidence="2">The sequence shown here is derived from an EMBL/GenBank/DDBJ whole genome shotgun (WGS) entry which is preliminary data.</text>
</comment>
<dbReference type="RefSeq" id="WP_380119680.1">
    <property type="nucleotide sequence ID" value="NZ_JBHSIU010000041.1"/>
</dbReference>
<dbReference type="Gene3D" id="1.50.10.10">
    <property type="match status" value="1"/>
</dbReference>
<proteinExistence type="predicted"/>
<keyword evidence="2" id="KW-0378">Hydrolase</keyword>
<feature type="domain" description="GH15-like" evidence="1">
    <location>
        <begin position="268"/>
        <end position="633"/>
    </location>
</feature>
<dbReference type="Proteomes" id="UP001595912">
    <property type="component" value="Unassembled WGS sequence"/>
</dbReference>
<dbReference type="PANTHER" id="PTHR31616:SF0">
    <property type="entry name" value="GLUCAN 1,4-ALPHA-GLUCOSIDASE"/>
    <property type="match status" value="1"/>
</dbReference>
<dbReference type="InterPro" id="IPR011613">
    <property type="entry name" value="GH15-like"/>
</dbReference>
<evidence type="ECO:0000313" key="2">
    <source>
        <dbReference type="EMBL" id="MFC5002002.1"/>
    </source>
</evidence>
<evidence type="ECO:0000259" key="1">
    <source>
        <dbReference type="Pfam" id="PF00723"/>
    </source>
</evidence>
<dbReference type="SUPFAM" id="SSF48208">
    <property type="entry name" value="Six-hairpin glycosidases"/>
    <property type="match status" value="1"/>
</dbReference>
<name>A0ABV9W0X4_9ACTN</name>
<dbReference type="InterPro" id="IPR012341">
    <property type="entry name" value="6hp_glycosidase-like_sf"/>
</dbReference>